<dbReference type="Pfam" id="PF04432">
    <property type="entry name" value="FrhB_FdhB_C"/>
    <property type="match status" value="1"/>
</dbReference>
<dbReference type="EMBL" id="CAMXCT010000289">
    <property type="protein sequence ID" value="CAI3976679.1"/>
    <property type="molecule type" value="Genomic_DNA"/>
</dbReference>
<dbReference type="OrthoDB" id="413745at2759"/>
<evidence type="ECO:0000259" key="1">
    <source>
        <dbReference type="Pfam" id="PF04432"/>
    </source>
</evidence>
<evidence type="ECO:0000313" key="2">
    <source>
        <dbReference type="EMBL" id="CAI3976679.1"/>
    </source>
</evidence>
<evidence type="ECO:0000313" key="3">
    <source>
        <dbReference type="EMBL" id="CAL1130054.1"/>
    </source>
</evidence>
<gene>
    <name evidence="2" type="ORF">C1SCF055_LOCUS4881</name>
</gene>
<dbReference type="EMBL" id="CAMXCT020000289">
    <property type="protein sequence ID" value="CAL1130054.1"/>
    <property type="molecule type" value="Genomic_DNA"/>
</dbReference>
<accession>A0A9P1BNR0</accession>
<dbReference type="Proteomes" id="UP001152797">
    <property type="component" value="Unassembled WGS sequence"/>
</dbReference>
<comment type="caution">
    <text evidence="2">The sequence shown here is derived from an EMBL/GenBank/DDBJ whole genome shotgun (WGS) entry which is preliminary data.</text>
</comment>
<proteinExistence type="predicted"/>
<reference evidence="2" key="1">
    <citation type="submission" date="2022-10" db="EMBL/GenBank/DDBJ databases">
        <authorList>
            <person name="Chen Y."/>
            <person name="Dougan E. K."/>
            <person name="Chan C."/>
            <person name="Rhodes N."/>
            <person name="Thang M."/>
        </authorList>
    </citation>
    <scope>NUCLEOTIDE SEQUENCE</scope>
</reference>
<dbReference type="AlphaFoldDB" id="A0A9P1BNR0"/>
<evidence type="ECO:0000313" key="4">
    <source>
        <dbReference type="EMBL" id="CAL4763991.1"/>
    </source>
</evidence>
<keyword evidence="5" id="KW-1185">Reference proteome</keyword>
<organism evidence="2">
    <name type="scientific">Cladocopium goreaui</name>
    <dbReference type="NCBI Taxonomy" id="2562237"/>
    <lineage>
        <taxon>Eukaryota</taxon>
        <taxon>Sar</taxon>
        <taxon>Alveolata</taxon>
        <taxon>Dinophyceae</taxon>
        <taxon>Suessiales</taxon>
        <taxon>Symbiodiniaceae</taxon>
        <taxon>Cladocopium</taxon>
    </lineage>
</organism>
<protein>
    <submittedName>
        <fullName evidence="4">Purple acid phosphatase 22</fullName>
    </submittedName>
</protein>
<sequence>MHRLQVDFVVHVKACALYSDETTQGSKLSFTSAEVFDGRGSRYGPVAPLKSLEDALRLKRPFAVVAKPCDINAVRNYAKVDPRVDELCKCLMTVSCGTYADNVCVDKFLKQHEVEHSEVEDPGCFITPRVSFFNKKIDKVDICTCHIIYIERERERSFSGKGCSALLLMK</sequence>
<name>A0A9P1BNR0_9DINO</name>
<feature type="domain" description="Coenzyme F420 hydrogenase/dehydrogenase beta subunit C-terminal" evidence="1">
    <location>
        <begin position="62"/>
        <end position="120"/>
    </location>
</feature>
<dbReference type="EMBL" id="CAMXCT030000289">
    <property type="protein sequence ID" value="CAL4763991.1"/>
    <property type="molecule type" value="Genomic_DNA"/>
</dbReference>
<reference evidence="3" key="2">
    <citation type="submission" date="2024-04" db="EMBL/GenBank/DDBJ databases">
        <authorList>
            <person name="Chen Y."/>
            <person name="Shah S."/>
            <person name="Dougan E. K."/>
            <person name="Thang M."/>
            <person name="Chan C."/>
        </authorList>
    </citation>
    <scope>NUCLEOTIDE SEQUENCE [LARGE SCALE GENOMIC DNA]</scope>
</reference>
<evidence type="ECO:0000313" key="5">
    <source>
        <dbReference type="Proteomes" id="UP001152797"/>
    </source>
</evidence>
<dbReference type="InterPro" id="IPR007525">
    <property type="entry name" value="FrhB_FdhB_C"/>
</dbReference>